<keyword evidence="1" id="KW-1133">Transmembrane helix</keyword>
<dbReference type="InterPro" id="IPR036680">
    <property type="entry name" value="SPOR-like_sf"/>
</dbReference>
<keyword evidence="1" id="KW-0472">Membrane</keyword>
<organism evidence="2 3">
    <name type="scientific">Clostridium tetani</name>
    <dbReference type="NCBI Taxonomy" id="1513"/>
    <lineage>
        <taxon>Bacteria</taxon>
        <taxon>Bacillati</taxon>
        <taxon>Bacillota</taxon>
        <taxon>Clostridia</taxon>
        <taxon>Eubacteriales</taxon>
        <taxon>Clostridiaceae</taxon>
        <taxon>Clostridium</taxon>
    </lineage>
</organism>
<sequence length="239" mass="28040">MEVIGIKYTRYDLEKKRKSNFLFVAIIIGILLLAFIVGSAFFNIFIKKSSEDKVQNNVNKANEVKKEASIKLREQKFVVIQGGLFKNKEYLESNKNKLRAFGEPFCVEEDRGTRVFVGIYEEKEGELMMTKLKKKNIDNSKMTFRIKIENQCDAELSEIIKTYIKVLSKLNEKDIKSIKIKEFKNWCKSLESSNKKYKNSNIKDELKDHINKLPDELHKQNVTKEYIFIYNILNRISNS</sequence>
<feature type="transmembrane region" description="Helical" evidence="1">
    <location>
        <begin position="21"/>
        <end position="46"/>
    </location>
</feature>
<evidence type="ECO:0000256" key="1">
    <source>
        <dbReference type="SAM" id="Phobius"/>
    </source>
</evidence>
<dbReference type="Proteomes" id="UP001321763">
    <property type="component" value="Chromosome"/>
</dbReference>
<evidence type="ECO:0008006" key="4">
    <source>
        <dbReference type="Google" id="ProtNLM"/>
    </source>
</evidence>
<dbReference type="AlphaFoldDB" id="A0ABC8EDS4"/>
<evidence type="ECO:0000313" key="2">
    <source>
        <dbReference type="EMBL" id="BDR81794.1"/>
    </source>
</evidence>
<dbReference type="EMBL" id="AP026818">
    <property type="protein sequence ID" value="BDR81794.1"/>
    <property type="molecule type" value="Genomic_DNA"/>
</dbReference>
<proteinExistence type="predicted"/>
<accession>A0ABC8EDS4</accession>
<evidence type="ECO:0000313" key="3">
    <source>
        <dbReference type="Proteomes" id="UP001321763"/>
    </source>
</evidence>
<dbReference type="SUPFAM" id="SSF110997">
    <property type="entry name" value="Sporulation related repeat"/>
    <property type="match status" value="1"/>
</dbReference>
<protein>
    <recommendedName>
        <fullName evidence="4">Transmembrane protein</fullName>
    </recommendedName>
</protein>
<reference evidence="2 3" key="1">
    <citation type="submission" date="2022-09" db="EMBL/GenBank/DDBJ databases">
        <title>complete genome sequences of Clostridium tetani str. KHSU-234311-028 isolated from soil.</title>
        <authorList>
            <person name="Sekizuka T."/>
            <person name="Shitada C."/>
            <person name="Takahashi M."/>
            <person name="Kuroda M."/>
        </authorList>
    </citation>
    <scope>NUCLEOTIDE SEQUENCE [LARGE SCALE GENOMIC DNA]</scope>
    <source>
        <strain evidence="2 3">KHSU-234311-028</strain>
    </source>
</reference>
<gene>
    <name evidence="2" type="ORF">K234311028_20400</name>
</gene>
<name>A0ABC8EDS4_CLOTA</name>
<keyword evidence="1" id="KW-0812">Transmembrane</keyword>